<dbReference type="GO" id="GO:0015293">
    <property type="term" value="F:symporter activity"/>
    <property type="evidence" value="ECO:0007669"/>
    <property type="project" value="TreeGrafter"/>
</dbReference>
<gene>
    <name evidence="11" type="ORF">BC751_3310</name>
</gene>
<evidence type="ECO:0000256" key="1">
    <source>
        <dbReference type="ARBA" id="ARBA00004651"/>
    </source>
</evidence>
<dbReference type="GO" id="GO:0005886">
    <property type="term" value="C:plasma membrane"/>
    <property type="evidence" value="ECO:0007669"/>
    <property type="project" value="UniProtKB-SubCell"/>
</dbReference>
<sequence>MDYFRGLIGIVLLLAFALIFSANKRAVDWRLVGIGVILQAIFGFMITKVDFVARIFATVSRAFVKLLSFSEDGALFIFGDLATDTFGFIFAFKVLPTIIFFSTVSAGLYYLGILQKIVFGIAWVMSRTMRLSGPESLSAAGNIFLGQTEAPLLVRPFIPTMSRSELMCLMTGGMATIAGGVLAGYVAFLGGDSLEEQSRFAAYLLGASIMNAPAAIVMSKIMIPEQDKEVINDKLEVSQENMGVNLIDAMSIGASEGLKLALNVGGMLLAFIAVIAALNFILSGLIGEYSGLNALVVSSTDGQFNGFSLEYILGQIFRVFAWVIGVEWSETLQVGSLLGQKTVINEFVAYLSLADMKAAEALSPKSVVIATYALCGFSNFSSIAIQVGGIGSIAPNQQGNLSKLGMRALLAATLACLMTATIAGMLVD</sequence>
<keyword evidence="5 7" id="KW-1133">Transmembrane helix</keyword>
<evidence type="ECO:0000313" key="12">
    <source>
        <dbReference type="Proteomes" id="UP000292209"/>
    </source>
</evidence>
<dbReference type="RefSeq" id="WP_130276540.1">
    <property type="nucleotide sequence ID" value="NZ_SGXG01000001.1"/>
</dbReference>
<comment type="subcellular location">
    <subcellularLocation>
        <location evidence="1">Cell membrane</location>
        <topology evidence="1">Multi-pass membrane protein</topology>
    </subcellularLocation>
</comment>
<dbReference type="PANTHER" id="PTHR10590">
    <property type="entry name" value="SODIUM/NUCLEOSIDE COTRANSPORTER"/>
    <property type="match status" value="1"/>
</dbReference>
<organism evidence="11 12">
    <name type="scientific">Cecembia calidifontis</name>
    <dbReference type="NCBI Taxonomy" id="1187080"/>
    <lineage>
        <taxon>Bacteria</taxon>
        <taxon>Pseudomonadati</taxon>
        <taxon>Bacteroidota</taxon>
        <taxon>Cytophagia</taxon>
        <taxon>Cytophagales</taxon>
        <taxon>Cyclobacteriaceae</taxon>
        <taxon>Cecembia</taxon>
    </lineage>
</organism>
<feature type="transmembrane region" description="Helical" evidence="7">
    <location>
        <begin position="98"/>
        <end position="124"/>
    </location>
</feature>
<evidence type="ECO:0000313" key="11">
    <source>
        <dbReference type="EMBL" id="RZS97692.1"/>
    </source>
</evidence>
<proteinExistence type="inferred from homology"/>
<feature type="transmembrane region" description="Helical" evidence="7">
    <location>
        <begin position="260"/>
        <end position="282"/>
    </location>
</feature>
<dbReference type="Pfam" id="PF07670">
    <property type="entry name" value="Gate"/>
    <property type="match status" value="1"/>
</dbReference>
<protein>
    <submittedName>
        <fullName evidence="11">CNT family concentrative nucleoside transporter</fullName>
    </submittedName>
</protein>
<feature type="domain" description="Concentrative nucleoside transporter N-terminal" evidence="8">
    <location>
        <begin position="8"/>
        <end position="81"/>
    </location>
</feature>
<feature type="transmembrane region" description="Helical" evidence="7">
    <location>
        <begin position="406"/>
        <end position="427"/>
    </location>
</feature>
<evidence type="ECO:0000256" key="7">
    <source>
        <dbReference type="SAM" id="Phobius"/>
    </source>
</evidence>
<keyword evidence="4 7" id="KW-0812">Transmembrane</keyword>
<evidence type="ECO:0000256" key="3">
    <source>
        <dbReference type="ARBA" id="ARBA00022475"/>
    </source>
</evidence>
<evidence type="ECO:0000259" key="9">
    <source>
        <dbReference type="Pfam" id="PF07662"/>
    </source>
</evidence>
<evidence type="ECO:0000259" key="10">
    <source>
        <dbReference type="Pfam" id="PF07670"/>
    </source>
</evidence>
<dbReference type="OrthoDB" id="9766455at2"/>
<feature type="transmembrane region" description="Helical" evidence="7">
    <location>
        <begin position="31"/>
        <end position="53"/>
    </location>
</feature>
<keyword evidence="12" id="KW-1185">Reference proteome</keyword>
<keyword evidence="6 7" id="KW-0472">Membrane</keyword>
<dbReference type="PANTHER" id="PTHR10590:SF4">
    <property type="entry name" value="SOLUTE CARRIER FAMILY 28 MEMBER 3"/>
    <property type="match status" value="1"/>
</dbReference>
<evidence type="ECO:0000256" key="6">
    <source>
        <dbReference type="ARBA" id="ARBA00023136"/>
    </source>
</evidence>
<dbReference type="Proteomes" id="UP000292209">
    <property type="component" value="Unassembled WGS sequence"/>
</dbReference>
<dbReference type="InterPro" id="IPR008276">
    <property type="entry name" value="C_nuclsd_transpt"/>
</dbReference>
<dbReference type="InterPro" id="IPR002668">
    <property type="entry name" value="CNT_N_dom"/>
</dbReference>
<feature type="transmembrane region" description="Helical" evidence="7">
    <location>
        <begin position="74"/>
        <end position="92"/>
    </location>
</feature>
<feature type="domain" description="Concentrative nucleoside transporter C-terminal" evidence="9">
    <location>
        <begin position="203"/>
        <end position="424"/>
    </location>
</feature>
<dbReference type="InterPro" id="IPR011657">
    <property type="entry name" value="CNT_C_dom"/>
</dbReference>
<comment type="caution">
    <text evidence="11">The sequence shown here is derived from an EMBL/GenBank/DDBJ whole genome shotgun (WGS) entry which is preliminary data.</text>
</comment>
<evidence type="ECO:0000259" key="8">
    <source>
        <dbReference type="Pfam" id="PF01773"/>
    </source>
</evidence>
<dbReference type="InterPro" id="IPR011642">
    <property type="entry name" value="Gate_dom"/>
</dbReference>
<evidence type="ECO:0000256" key="2">
    <source>
        <dbReference type="ARBA" id="ARBA00009033"/>
    </source>
</evidence>
<feature type="transmembrane region" description="Helical" evidence="7">
    <location>
        <begin position="200"/>
        <end position="218"/>
    </location>
</feature>
<comment type="similarity">
    <text evidence="2">Belongs to the concentrative nucleoside transporter (CNT) (TC 2.A.41) family.</text>
</comment>
<dbReference type="GO" id="GO:0005337">
    <property type="term" value="F:nucleoside transmembrane transporter activity"/>
    <property type="evidence" value="ECO:0007669"/>
    <property type="project" value="InterPro"/>
</dbReference>
<dbReference type="Pfam" id="PF01773">
    <property type="entry name" value="Nucleos_tra2_N"/>
    <property type="match status" value="1"/>
</dbReference>
<name>A0A4Q7PFQ3_9BACT</name>
<reference evidence="11 12" key="1">
    <citation type="submission" date="2019-02" db="EMBL/GenBank/DDBJ databases">
        <title>Genomic Encyclopedia of Archaeal and Bacterial Type Strains, Phase II (KMG-II): from individual species to whole genera.</title>
        <authorList>
            <person name="Goeker M."/>
        </authorList>
    </citation>
    <scope>NUCLEOTIDE SEQUENCE [LARGE SCALE GENOMIC DNA]</scope>
    <source>
        <strain evidence="11 12">DSM 21411</strain>
    </source>
</reference>
<evidence type="ECO:0000256" key="4">
    <source>
        <dbReference type="ARBA" id="ARBA00022692"/>
    </source>
</evidence>
<dbReference type="EMBL" id="SGXG01000001">
    <property type="protein sequence ID" value="RZS97692.1"/>
    <property type="molecule type" value="Genomic_DNA"/>
</dbReference>
<accession>A0A4Q7PFQ3</accession>
<feature type="transmembrane region" description="Helical" evidence="7">
    <location>
        <begin position="369"/>
        <end position="394"/>
    </location>
</feature>
<feature type="domain" description="Nucleoside transporter/FeoB GTPase Gate" evidence="10">
    <location>
        <begin position="91"/>
        <end position="190"/>
    </location>
</feature>
<feature type="transmembrane region" description="Helical" evidence="7">
    <location>
        <begin position="166"/>
        <end position="188"/>
    </location>
</feature>
<keyword evidence="3" id="KW-1003">Cell membrane</keyword>
<dbReference type="AlphaFoldDB" id="A0A4Q7PFQ3"/>
<evidence type="ECO:0000256" key="5">
    <source>
        <dbReference type="ARBA" id="ARBA00022989"/>
    </source>
</evidence>
<dbReference type="Pfam" id="PF07662">
    <property type="entry name" value="Nucleos_tra2_C"/>
    <property type="match status" value="1"/>
</dbReference>